<feature type="domain" description="EF-hand" evidence="25">
    <location>
        <begin position="1183"/>
        <end position="1211"/>
    </location>
</feature>
<feature type="transmembrane region" description="Helical" evidence="24">
    <location>
        <begin position="88"/>
        <end position="111"/>
    </location>
</feature>
<keyword evidence="17" id="KW-0966">Cell projection</keyword>
<dbReference type="Pfam" id="PF00685">
    <property type="entry name" value="Sulfotransfer_1"/>
    <property type="match status" value="1"/>
</dbReference>
<dbReference type="InterPro" id="IPR002048">
    <property type="entry name" value="EF_hand_dom"/>
</dbReference>
<protein>
    <recommendedName>
        <fullName evidence="20">EF-hand calcium-binding domain-containing protein 6</fullName>
    </recommendedName>
    <alternativeName>
        <fullName evidence="21">DJ-1-binding protein</fullName>
    </alternativeName>
</protein>
<comment type="function">
    <text evidence="18">Negatively regulates the androgen receptor by recruiting histone deacetylase complex, and protein DJ-1 antagonizes this inhibition by abrogation of this complex. Microtubule inner protein (MIP) part of the dynein-decorated doublet microtubules (DMTs) in cilia axoneme, which is required for motile cilia beating.</text>
</comment>
<keyword evidence="28" id="KW-1185">Reference proteome</keyword>
<keyword evidence="11" id="KW-0805">Transcription regulation</keyword>
<evidence type="ECO:0000256" key="17">
    <source>
        <dbReference type="ARBA" id="ARBA00023273"/>
    </source>
</evidence>
<dbReference type="EMBL" id="VBQZ03000083">
    <property type="protein sequence ID" value="MXQ92369.1"/>
    <property type="molecule type" value="Genomic_DNA"/>
</dbReference>
<dbReference type="InterPro" id="IPR052603">
    <property type="entry name" value="EFCB6"/>
</dbReference>
<dbReference type="InterPro" id="IPR011992">
    <property type="entry name" value="EF-hand-dom_pair"/>
</dbReference>
<dbReference type="InterPro" id="IPR000863">
    <property type="entry name" value="Sulfotransferase_dom"/>
</dbReference>
<dbReference type="Pfam" id="PF08976">
    <property type="entry name" value="EF-hand_11"/>
    <property type="match status" value="1"/>
</dbReference>
<evidence type="ECO:0000256" key="2">
    <source>
        <dbReference type="ARBA" id="ARBA00004230"/>
    </source>
</evidence>
<dbReference type="Pfam" id="PF13499">
    <property type="entry name" value="EF-hand_7"/>
    <property type="match status" value="1"/>
</dbReference>
<dbReference type="Gene3D" id="3.40.50.300">
    <property type="entry name" value="P-loop containing nucleotide triphosphate hydrolases"/>
    <property type="match status" value="1"/>
</dbReference>
<dbReference type="InterPro" id="IPR015070">
    <property type="entry name" value="EF_hand_DJBP"/>
</dbReference>
<evidence type="ECO:0000256" key="3">
    <source>
        <dbReference type="ARBA" id="ARBA00004430"/>
    </source>
</evidence>
<evidence type="ECO:0000256" key="24">
    <source>
        <dbReference type="SAM" id="Phobius"/>
    </source>
</evidence>
<comment type="caution">
    <text evidence="22">Lacks conserved residue(s) required for the propagation of feature annotation.</text>
</comment>
<keyword evidence="4" id="KW-0963">Cytoplasm</keyword>
<sequence length="1934" mass="221627">MICIDYSKEKGSSVPVITVFIPVVPTITPSIRTLESDVGSFGARILVHRIYFEIASVASKLFSPTSFMPASPRLLRGPSRFYGSSSGALIAVSIVSGLSVDLCCSLILAMVKRVEQLSLGIFHPAFMPIETIRQDLQDSLPTDIHILASQRLGISLTHWPEGKNFIVTDFATRDEVIEALVCTAYFPFYCGTIPPTFRGKSSSASIHEMNAFSANFQISTKNLFRGITCLIPSSPEVMADSCRQGYLDALRFLERRGLTKEPVLWSLVSKEPPAPADGTPDAAHDRGLSLNWAVPNVLVKDVPDFEQLSPELEAALKKACMRDPSAWASFCHSGPGWALTYLLLPFEYVYFRSRRLVEWLPDMPADLWWMQGLLRSLALEVCSRTKDQLLSTPVLLELFCVSDIGAQVTGTSLLQEVVYLVSQGADPDEIGLMNIDEQLPVLEYPQPGLDIIKELTSPRLIKSHLPYRFLPSDLHNGDSKVIYMARNPKDLVVSYYQFHRSLRTMSYRGTFQEFCRRFMNDKLGYGSWFEHVQEFWEHHMDSNVLFLKYEDMHRIPLTSSGAVPYLVFLSRFGGIDLNINVIKRGGENEMNGCRTVKELEAQVGEKIFKNIKTVIKALMLIDVNTTGLVQPHELRRVLETFCLKMKDEEYKKFAQHYNIDKDAAVDYNVFLKNLGSNNDLNLKYNMGSQEVLWENQRVKSFKREEPPSSAVSDNIWKNYSLDEIETAFCLELSKCYEKVEKALSAGDPCTSGYVSLNYLKIVLDTFVYRLPRRIFIQLMKRFGLKTTTKVNWKQFLTSFYEPQYEASNKAPLTKRNSINFRNQVHKENVITKLFRHEDHDSSLKKALLLIKSKPDGQITGQELQRILNCMVVKTSDSEFRELMRILDPGCTGCVNVSRFIELIEESPKLHKIPTYKGTKMPLFLAWDSVEEIIHDSIAKNLSAFCNMLRSYDLGDTGLIGRNNFKKIMRVFCPFLTTEHLVKLCSKFQDIASGRILYKKLLACLGINRPPTVSPVSMPKGQLLNEHLQKEEQPLPDHSERATPAESQGAVTRNMTKDEVIEKLKSCIRQQDPAFRKRFLDFTKEPNGKIHTHDFKKVLEDYGMPMDDDQYALLTTKLGYKKEGMSYLDFAAGFEDPKMNEPEVTPPQTPVLPKGDVDSFFVTAEECLRQFPRRLKEFFRDPYAAFFKMDTDRDGVLTMHDLHRLLQHLLFNLKDEEFERLLGLLGLRLSITLNFREFRNLCEKRSFSADDDAPQRLPRPKQKVADSELACEQAHQYLVTKAKTRWSDLSKNFIETDSEGNGILRRRDMKNALYGFDIPLMPREFEKLWMRYDSEGRGHITYQEFLQKLGINYSADIHRPYAEEYFNFMGHFTKPQQVQEELKELQQSTEKAMPARDKLKDHDQDISKALAKLDKSRTGYISLGRLRRLLQECGCSLKEEELIDLLNSWGIAWHNNSINYLDFLRAVENNKPTRPQSQEKEESVPINFAALSPEEVLKNIQGVIAASSLALSTAFSALDKEDTGFVKASDFGQVLKDFCYKLTDNQYHYFLRKLRLHLTPYINWKYFLQNFSSYVEETAVEWAEKMPRGPRPLSPKEMANQELLARLHKAVTSHYHAIAQEFENFDTMKTNTASRDEFRSICTRHVQVLTDEQFDRLWEEMPVNSKGRLRYLDFLSSFNVDKPATPPATSDSAKAQRGSSVPEVSDRGRSAGSSPTRDPKAGSKPRSHPCTPSSVSGTPPLQNCEPIETKLRKKVQGCWRELLRECKERDFNKQGEIPGPEFLTLVEKFNLDISRDECQQLLIKYDLKNNGKFAYCSFIQSCVLLLKAKETSLMRRMKIQNANKMKEAGAETCSFYSALLRIQPKIVHCWRPMRRTFKAYDEGGTGLLSVADFRKVLRQYSINLSEEEFFHILEYYDKTLSSKISYNDFLRAFLQ</sequence>
<keyword evidence="24" id="KW-0812">Transmembrane</keyword>
<feature type="domain" description="EF-hand" evidence="25">
    <location>
        <begin position="609"/>
        <end position="644"/>
    </location>
</feature>
<evidence type="ECO:0000256" key="8">
    <source>
        <dbReference type="ARBA" id="ARBA00022737"/>
    </source>
</evidence>
<accession>A0A6B0RQL3</accession>
<evidence type="ECO:0000256" key="4">
    <source>
        <dbReference type="ARBA" id="ARBA00022490"/>
    </source>
</evidence>
<evidence type="ECO:0000256" key="20">
    <source>
        <dbReference type="ARBA" id="ARBA00069150"/>
    </source>
</evidence>
<evidence type="ECO:0000256" key="1">
    <source>
        <dbReference type="ARBA" id="ARBA00004123"/>
    </source>
</evidence>
<dbReference type="GO" id="GO:0031514">
    <property type="term" value="C:motile cilium"/>
    <property type="evidence" value="ECO:0007669"/>
    <property type="project" value="UniProtKB-SubCell"/>
</dbReference>
<keyword evidence="6" id="KW-0597">Phosphoprotein</keyword>
<dbReference type="PROSITE" id="PS51635">
    <property type="entry name" value="PNPLA"/>
    <property type="match status" value="1"/>
</dbReference>
<dbReference type="PANTHER" id="PTHR20875">
    <property type="entry name" value="EF-HAND CALCIUM-BINDING DOMAIN-CONTAINING PROTEIN 6-RELATED"/>
    <property type="match status" value="1"/>
</dbReference>
<comment type="caution">
    <text evidence="27">The sequence shown here is derived from an EMBL/GenBank/DDBJ whole genome shotgun (WGS) entry which is preliminary data.</text>
</comment>
<dbReference type="SUPFAM" id="SSF52540">
    <property type="entry name" value="P-loop containing nucleoside triphosphate hydrolases"/>
    <property type="match status" value="1"/>
</dbReference>
<evidence type="ECO:0000313" key="27">
    <source>
        <dbReference type="EMBL" id="MXQ92369.1"/>
    </source>
</evidence>
<evidence type="ECO:0000256" key="21">
    <source>
        <dbReference type="ARBA" id="ARBA00083181"/>
    </source>
</evidence>
<evidence type="ECO:0000256" key="6">
    <source>
        <dbReference type="ARBA" id="ARBA00022553"/>
    </source>
</evidence>
<feature type="domain" description="EF-hand" evidence="25">
    <location>
        <begin position="1505"/>
        <end position="1540"/>
    </location>
</feature>
<feature type="region of interest" description="Disordered" evidence="23">
    <location>
        <begin position="1030"/>
        <end position="1051"/>
    </location>
</feature>
<dbReference type="InterPro" id="IPR027417">
    <property type="entry name" value="P-loop_NTPase"/>
</dbReference>
<feature type="region of interest" description="Disordered" evidence="23">
    <location>
        <begin position="1679"/>
        <end position="1743"/>
    </location>
</feature>
<dbReference type="SUPFAM" id="SSF47473">
    <property type="entry name" value="EF-hand"/>
    <property type="match status" value="7"/>
</dbReference>
<reference evidence="27" key="1">
    <citation type="submission" date="2019-10" db="EMBL/GenBank/DDBJ databases">
        <title>The sequence and de novo assembly of the wild yak genome.</title>
        <authorList>
            <person name="Liu Y."/>
        </authorList>
    </citation>
    <scope>NUCLEOTIDE SEQUENCE [LARGE SCALE GENOMIC DNA]</scope>
    <source>
        <strain evidence="27">WY2019</strain>
    </source>
</reference>
<keyword evidence="12" id="KW-0969">Cilium</keyword>
<keyword evidence="5" id="KW-0678">Repressor</keyword>
<dbReference type="FunFam" id="1.10.238.10:FF:000325">
    <property type="entry name" value="EF-hand calcium binding domain 6"/>
    <property type="match status" value="1"/>
</dbReference>
<name>A0A6B0RQL3_9CETA</name>
<evidence type="ECO:0000259" key="26">
    <source>
        <dbReference type="PROSITE" id="PS51635"/>
    </source>
</evidence>
<keyword evidence="15" id="KW-0206">Cytoskeleton</keyword>
<dbReference type="FunFam" id="1.10.238.10:FF:000492">
    <property type="entry name" value="EF-hand calcium binding domain 6"/>
    <property type="match status" value="1"/>
</dbReference>
<evidence type="ECO:0000256" key="7">
    <source>
        <dbReference type="ARBA" id="ARBA00022723"/>
    </source>
</evidence>
<gene>
    <name evidence="27" type="ORF">E5288_WYG000992</name>
</gene>
<proteinExistence type="predicted"/>
<dbReference type="PROSITE" id="PS50222">
    <property type="entry name" value="EF_HAND_2"/>
    <property type="match status" value="6"/>
</dbReference>
<evidence type="ECO:0000256" key="5">
    <source>
        <dbReference type="ARBA" id="ARBA00022491"/>
    </source>
</evidence>
<dbReference type="GO" id="GO:0005654">
    <property type="term" value="C:nucleoplasm"/>
    <property type="evidence" value="ECO:0007669"/>
    <property type="project" value="TreeGrafter"/>
</dbReference>
<dbReference type="GO" id="GO:0005509">
    <property type="term" value="F:calcium ion binding"/>
    <property type="evidence" value="ECO:0007669"/>
    <property type="project" value="InterPro"/>
</dbReference>
<dbReference type="InterPro" id="IPR016035">
    <property type="entry name" value="Acyl_Trfase/lysoPLipase"/>
</dbReference>
<dbReference type="CDD" id="cd00051">
    <property type="entry name" value="EFh"/>
    <property type="match status" value="2"/>
</dbReference>
<dbReference type="GO" id="GO:0008146">
    <property type="term" value="F:sulfotransferase activity"/>
    <property type="evidence" value="ECO:0007669"/>
    <property type="project" value="InterPro"/>
</dbReference>
<evidence type="ECO:0000256" key="22">
    <source>
        <dbReference type="PROSITE-ProRule" id="PRU01161"/>
    </source>
</evidence>
<keyword evidence="8" id="KW-0677">Repeat</keyword>
<keyword evidence="13" id="KW-0443">Lipid metabolism</keyword>
<dbReference type="GO" id="GO:0005930">
    <property type="term" value="C:axoneme"/>
    <property type="evidence" value="ECO:0007669"/>
    <property type="project" value="UniProtKB-SubCell"/>
</dbReference>
<keyword evidence="16" id="KW-0539">Nucleus</keyword>
<dbReference type="FunFam" id="1.10.238.10:FF:000243">
    <property type="entry name" value="EF-hand calcium binding domain 6"/>
    <property type="match status" value="1"/>
</dbReference>
<evidence type="ECO:0000256" key="19">
    <source>
        <dbReference type="ARBA" id="ARBA00063636"/>
    </source>
</evidence>
<feature type="compositionally biased region" description="Polar residues" evidence="23">
    <location>
        <begin position="1729"/>
        <end position="1740"/>
    </location>
</feature>
<evidence type="ECO:0000259" key="25">
    <source>
        <dbReference type="PROSITE" id="PS50222"/>
    </source>
</evidence>
<dbReference type="InterPro" id="IPR002641">
    <property type="entry name" value="PNPLA_dom"/>
</dbReference>
<keyword evidence="7" id="KW-0479">Metal-binding</keyword>
<keyword evidence="14" id="KW-0804">Transcription</keyword>
<evidence type="ECO:0000256" key="18">
    <source>
        <dbReference type="ARBA" id="ARBA00054968"/>
    </source>
</evidence>
<feature type="compositionally biased region" description="Polar residues" evidence="23">
    <location>
        <begin position="1686"/>
        <end position="1698"/>
    </location>
</feature>
<dbReference type="GO" id="GO:0006629">
    <property type="term" value="P:lipid metabolic process"/>
    <property type="evidence" value="ECO:0007669"/>
    <property type="project" value="UniProtKB-KW"/>
</dbReference>
<feature type="short sequence motif" description="GXSXG" evidence="22">
    <location>
        <begin position="83"/>
        <end position="87"/>
    </location>
</feature>
<evidence type="ECO:0000256" key="9">
    <source>
        <dbReference type="ARBA" id="ARBA00022837"/>
    </source>
</evidence>
<comment type="subunit">
    <text evidence="19">Microtubule inner protein component of sperm flagellar doublet microtubules. Binds PARK7. Part of a ternary complex containing PARK7, EFCAB6/DJBP and AR.</text>
</comment>
<evidence type="ECO:0000256" key="12">
    <source>
        <dbReference type="ARBA" id="ARBA00023069"/>
    </source>
</evidence>
<dbReference type="FunFam" id="1.10.238.10:FF:000285">
    <property type="entry name" value="EF-hand calcium-binding domain-containing protein 6"/>
    <property type="match status" value="1"/>
</dbReference>
<evidence type="ECO:0000256" key="10">
    <source>
        <dbReference type="ARBA" id="ARBA00022846"/>
    </source>
</evidence>
<evidence type="ECO:0000256" key="16">
    <source>
        <dbReference type="ARBA" id="ARBA00023242"/>
    </source>
</evidence>
<keyword evidence="9" id="KW-0106">Calcium</keyword>
<dbReference type="SMART" id="SM00054">
    <property type="entry name" value="EFh"/>
    <property type="match status" value="9"/>
</dbReference>
<evidence type="ECO:0000256" key="14">
    <source>
        <dbReference type="ARBA" id="ARBA00023163"/>
    </source>
</evidence>
<evidence type="ECO:0000256" key="13">
    <source>
        <dbReference type="ARBA" id="ARBA00023098"/>
    </source>
</evidence>
<dbReference type="PANTHER" id="PTHR20875:SF2">
    <property type="entry name" value="EF-HAND CALCIUM-BINDING DOMAIN-CONTAINING PROTEIN 6"/>
    <property type="match status" value="1"/>
</dbReference>
<keyword evidence="24" id="KW-0472">Membrane</keyword>
<feature type="domain" description="EF-hand" evidence="25">
    <location>
        <begin position="1872"/>
        <end position="1902"/>
    </location>
</feature>
<dbReference type="InterPro" id="IPR018247">
    <property type="entry name" value="EF_Hand_1_Ca_BS"/>
</dbReference>
<dbReference type="FunFam" id="1.10.238.10:FF:000240">
    <property type="entry name" value="EF-hand calcium-binding domain-containing protein 6"/>
    <property type="match status" value="1"/>
</dbReference>
<feature type="compositionally biased region" description="Basic and acidic residues" evidence="23">
    <location>
        <begin position="1030"/>
        <end position="1042"/>
    </location>
</feature>
<comment type="subcellular location">
    <subcellularLocation>
        <location evidence="2">Cell projection</location>
        <location evidence="2">Cilium</location>
        <location evidence="2">Flagellum</location>
    </subcellularLocation>
    <subcellularLocation>
        <location evidence="3">Cytoplasm</location>
        <location evidence="3">Cytoskeleton</location>
        <location evidence="3">Cilium axoneme</location>
    </subcellularLocation>
    <subcellularLocation>
        <location evidence="1">Nucleus</location>
    </subcellularLocation>
</comment>
<dbReference type="Proteomes" id="UP000322234">
    <property type="component" value="Unassembled WGS sequence"/>
</dbReference>
<dbReference type="SUPFAM" id="SSF52151">
    <property type="entry name" value="FabD/lysophospholipase-like"/>
    <property type="match status" value="1"/>
</dbReference>
<dbReference type="FunFam" id="1.10.238.10:FF:000121">
    <property type="entry name" value="EF-hand calcium-binding domain-containing protein 6"/>
    <property type="match status" value="1"/>
</dbReference>
<keyword evidence="24" id="KW-1133">Transmembrane helix</keyword>
<dbReference type="FunFam" id="1.10.238.10:FF:000179">
    <property type="entry name" value="EF-hand calcium-binding domain-containing protein 6"/>
    <property type="match status" value="1"/>
</dbReference>
<evidence type="ECO:0000256" key="11">
    <source>
        <dbReference type="ARBA" id="ARBA00023015"/>
    </source>
</evidence>
<dbReference type="Gene3D" id="1.10.238.10">
    <property type="entry name" value="EF-hand"/>
    <property type="match status" value="10"/>
</dbReference>
<organism evidence="27 28">
    <name type="scientific">Bos mutus</name>
    <name type="common">wild yak</name>
    <dbReference type="NCBI Taxonomy" id="72004"/>
    <lineage>
        <taxon>Eukaryota</taxon>
        <taxon>Metazoa</taxon>
        <taxon>Chordata</taxon>
        <taxon>Craniata</taxon>
        <taxon>Vertebrata</taxon>
        <taxon>Euteleostomi</taxon>
        <taxon>Mammalia</taxon>
        <taxon>Eutheria</taxon>
        <taxon>Laurasiatheria</taxon>
        <taxon>Artiodactyla</taxon>
        <taxon>Ruminantia</taxon>
        <taxon>Pecora</taxon>
        <taxon>Bovidae</taxon>
        <taxon>Bovinae</taxon>
        <taxon>Bos</taxon>
    </lineage>
</organism>
<evidence type="ECO:0000256" key="15">
    <source>
        <dbReference type="ARBA" id="ARBA00023212"/>
    </source>
</evidence>
<feature type="domain" description="EF-hand" evidence="25">
    <location>
        <begin position="1319"/>
        <end position="1354"/>
    </location>
</feature>
<evidence type="ECO:0000313" key="28">
    <source>
        <dbReference type="Proteomes" id="UP000322234"/>
    </source>
</evidence>
<feature type="domain" description="EF-hand" evidence="25">
    <location>
        <begin position="1400"/>
        <end position="1435"/>
    </location>
</feature>
<dbReference type="PROSITE" id="PS00018">
    <property type="entry name" value="EF_HAND_1"/>
    <property type="match status" value="2"/>
</dbReference>
<keyword evidence="10" id="KW-0282">Flagellum</keyword>
<feature type="domain" description="PNPLA" evidence="26">
    <location>
        <begin position="52"/>
        <end position="217"/>
    </location>
</feature>
<evidence type="ECO:0000256" key="23">
    <source>
        <dbReference type="SAM" id="MobiDB-lite"/>
    </source>
</evidence>
<dbReference type="Pfam" id="PF13833">
    <property type="entry name" value="EF-hand_8"/>
    <property type="match status" value="1"/>
</dbReference>